<dbReference type="GO" id="GO:0016075">
    <property type="term" value="P:rRNA catabolic process"/>
    <property type="evidence" value="ECO:0007669"/>
    <property type="project" value="EnsemblFungi"/>
</dbReference>
<dbReference type="PANTHER" id="PTHR11953">
    <property type="entry name" value="EXOSOME COMPLEX COMPONENT"/>
    <property type="match status" value="1"/>
</dbReference>
<reference evidence="10 11" key="1">
    <citation type="journal article" date="2016" name="Proc. Natl. Acad. Sci. U.S.A.">
        <title>Comparative genomics of biotechnologically important yeasts.</title>
        <authorList>
            <person name="Riley R."/>
            <person name="Haridas S."/>
            <person name="Wolfe K.H."/>
            <person name="Lopes M.R."/>
            <person name="Hittinger C.T."/>
            <person name="Goeker M."/>
            <person name="Salamov A.A."/>
            <person name="Wisecaver J.H."/>
            <person name="Long T.M."/>
            <person name="Calvey C.H."/>
            <person name="Aerts A.L."/>
            <person name="Barry K.W."/>
            <person name="Choi C."/>
            <person name="Clum A."/>
            <person name="Coughlan A.Y."/>
            <person name="Deshpande S."/>
            <person name="Douglass A.P."/>
            <person name="Hanson S.J."/>
            <person name="Klenk H.-P."/>
            <person name="LaButti K.M."/>
            <person name="Lapidus A."/>
            <person name="Lindquist E.A."/>
            <person name="Lipzen A.M."/>
            <person name="Meier-Kolthoff J.P."/>
            <person name="Ohm R.A."/>
            <person name="Otillar R.P."/>
            <person name="Pangilinan J.L."/>
            <person name="Peng Y."/>
            <person name="Rokas A."/>
            <person name="Rosa C.A."/>
            <person name="Scheuner C."/>
            <person name="Sibirny A.A."/>
            <person name="Slot J.C."/>
            <person name="Stielow J.B."/>
            <person name="Sun H."/>
            <person name="Kurtzman C.P."/>
            <person name="Blackwell M."/>
            <person name="Grigoriev I.V."/>
            <person name="Jeffries T.W."/>
        </authorList>
    </citation>
    <scope>NUCLEOTIDE SEQUENCE [LARGE SCALE GENOMIC DNA]</scope>
    <source>
        <strain evidence="11">ATCC 58044 / CBS 1984 / NCYC 433 / NRRL Y-366-8</strain>
    </source>
</reference>
<evidence type="ECO:0000256" key="1">
    <source>
        <dbReference type="ARBA" id="ARBA00004496"/>
    </source>
</evidence>
<dbReference type="InterPro" id="IPR015847">
    <property type="entry name" value="ExoRNase_PH_dom2"/>
</dbReference>
<gene>
    <name evidence="10" type="ORF">WICANDRAFT_28341</name>
</gene>
<dbReference type="GO" id="GO:0034476">
    <property type="term" value="P:U5 snRNA 3'-end processing"/>
    <property type="evidence" value="ECO:0007669"/>
    <property type="project" value="EnsemblFungi"/>
</dbReference>
<sequence length="245" mass="27369">MSRQELYSPEGLRMDGRRWNELRRFECRINTHPNSSDGSSYVEQGNSKVVCIINGPMEPPTKAQLSSTKATLNINLNITPFSSIDRKKRSKNERRTQEIVTSLKRTFEQSIITNKYPRTTISINIHVLALDGGLIASITNAITLALIDAGIAMYDYISSVSAGWYDNTPLLDLNSLEEKDVSFLTIGVVGKSEKLALLILENKIPLDQLESVLAIAVAGGHRIRDMMDNEVRRHGELRLSKVANK</sequence>
<comment type="subunit">
    <text evidence="6">Component of the RNA exosome complex. Specifically part of the catalytically inactive RNA exosome core complex (Exo-9) which may associate with the catalytic subunits RRP6 and DIS3 in cytoplasmic- and nuclear-specific RNA exosome complex forms. Exo-9 is formed by a hexameric base ring of RNase PH domain-containing subunits and a cap ring consisting of CSL4, RRP4 and RRP40.</text>
</comment>
<dbReference type="GO" id="GO:0005730">
    <property type="term" value="C:nucleolus"/>
    <property type="evidence" value="ECO:0007669"/>
    <property type="project" value="UniProtKB-SubCell"/>
</dbReference>
<comment type="subcellular location">
    <subcellularLocation>
        <location evidence="1">Cytoplasm</location>
    </subcellularLocation>
    <subcellularLocation>
        <location evidence="2">Nucleus</location>
        <location evidence="2">Nucleolus</location>
    </subcellularLocation>
</comment>
<dbReference type="GO" id="GO:0000176">
    <property type="term" value="C:nuclear exosome (RNase complex)"/>
    <property type="evidence" value="ECO:0007669"/>
    <property type="project" value="EnsemblFungi"/>
</dbReference>
<protein>
    <recommendedName>
        <fullName evidence="7">Ribosomal RNA-processing protein 41</fullName>
    </recommendedName>
</protein>
<dbReference type="Pfam" id="PF01138">
    <property type="entry name" value="RNase_PH"/>
    <property type="match status" value="1"/>
</dbReference>
<evidence type="ECO:0000256" key="4">
    <source>
        <dbReference type="ARBA" id="ARBA00022490"/>
    </source>
</evidence>
<feature type="domain" description="Exoribonuclease phosphorolytic" evidence="8">
    <location>
        <begin position="21"/>
        <end position="151"/>
    </location>
</feature>
<dbReference type="STRING" id="683960.A0A1E3P616"/>
<dbReference type="RefSeq" id="XP_019040086.1">
    <property type="nucleotide sequence ID" value="XM_019181477.1"/>
</dbReference>
<evidence type="ECO:0000256" key="3">
    <source>
        <dbReference type="ARBA" id="ARBA00006678"/>
    </source>
</evidence>
<dbReference type="GO" id="GO:0000785">
    <property type="term" value="C:chromatin"/>
    <property type="evidence" value="ECO:0007669"/>
    <property type="project" value="EnsemblFungi"/>
</dbReference>
<dbReference type="CDD" id="cd11370">
    <property type="entry name" value="RNase_PH_RRP41"/>
    <property type="match status" value="1"/>
</dbReference>
<evidence type="ECO:0000259" key="8">
    <source>
        <dbReference type="Pfam" id="PF01138"/>
    </source>
</evidence>
<accession>A0A1E3P616</accession>
<dbReference type="FunFam" id="3.30.230.70:FF:000004">
    <property type="entry name" value="Exosome complex component Rrp41"/>
    <property type="match status" value="1"/>
</dbReference>
<dbReference type="GO" id="GO:0003723">
    <property type="term" value="F:RNA binding"/>
    <property type="evidence" value="ECO:0007669"/>
    <property type="project" value="TreeGrafter"/>
</dbReference>
<dbReference type="AlphaFoldDB" id="A0A1E3P616"/>
<evidence type="ECO:0000259" key="9">
    <source>
        <dbReference type="Pfam" id="PF03725"/>
    </source>
</evidence>
<evidence type="ECO:0000256" key="5">
    <source>
        <dbReference type="ARBA" id="ARBA00022835"/>
    </source>
</evidence>
<dbReference type="GO" id="GO:0071039">
    <property type="term" value="P:nuclear polyadenylation-dependent CUT catabolic process"/>
    <property type="evidence" value="ECO:0007669"/>
    <property type="project" value="EnsemblFungi"/>
</dbReference>
<comment type="similarity">
    <text evidence="3">Belongs to the RNase PH family.</text>
</comment>
<dbReference type="InterPro" id="IPR020568">
    <property type="entry name" value="Ribosomal_Su5_D2-typ_SF"/>
</dbReference>
<dbReference type="EMBL" id="KV454209">
    <property type="protein sequence ID" value="ODQ60879.1"/>
    <property type="molecule type" value="Genomic_DNA"/>
</dbReference>
<dbReference type="SUPFAM" id="SSF54211">
    <property type="entry name" value="Ribosomal protein S5 domain 2-like"/>
    <property type="match status" value="1"/>
</dbReference>
<evidence type="ECO:0000256" key="7">
    <source>
        <dbReference type="ARBA" id="ARBA00077929"/>
    </source>
</evidence>
<dbReference type="GO" id="GO:0071038">
    <property type="term" value="P:TRAMP-dependent tRNA surveillance pathway"/>
    <property type="evidence" value="ECO:0007669"/>
    <property type="project" value="EnsemblFungi"/>
</dbReference>
<proteinExistence type="inferred from homology"/>
<dbReference type="GeneID" id="30198723"/>
<dbReference type="Pfam" id="PF03725">
    <property type="entry name" value="RNase_PH_C"/>
    <property type="match status" value="1"/>
</dbReference>
<name>A0A1E3P616_WICAA</name>
<dbReference type="Gene3D" id="3.30.230.70">
    <property type="entry name" value="GHMP Kinase, N-terminal domain"/>
    <property type="match status" value="1"/>
</dbReference>
<dbReference type="InterPro" id="IPR001247">
    <property type="entry name" value="ExoRNase_PH_dom1"/>
</dbReference>
<dbReference type="InterPro" id="IPR050080">
    <property type="entry name" value="RNase_PH"/>
</dbReference>
<keyword evidence="5" id="KW-0271">Exosome</keyword>
<dbReference type="GO" id="GO:0070478">
    <property type="term" value="P:nuclear-transcribed mRNA catabolic process, 3'-5' exonucleolytic nonsense-mediated decay"/>
    <property type="evidence" value="ECO:0007669"/>
    <property type="project" value="EnsemblFungi"/>
</dbReference>
<dbReference type="GO" id="GO:0071031">
    <property type="term" value="P:nuclear mRNA surveillance of mRNA 3'-end processing"/>
    <property type="evidence" value="ECO:0007669"/>
    <property type="project" value="EnsemblFungi"/>
</dbReference>
<dbReference type="SUPFAM" id="SSF55666">
    <property type="entry name" value="Ribonuclease PH domain 2-like"/>
    <property type="match status" value="1"/>
</dbReference>
<dbReference type="GO" id="GO:0000177">
    <property type="term" value="C:cytoplasmic exosome (RNase complex)"/>
    <property type="evidence" value="ECO:0007669"/>
    <property type="project" value="EnsemblFungi"/>
</dbReference>
<organism evidence="10 11">
    <name type="scientific">Wickerhamomyces anomalus (strain ATCC 58044 / CBS 1984 / NCYC 433 / NRRL Y-366-8)</name>
    <name type="common">Yeast</name>
    <name type="synonym">Hansenula anomala</name>
    <dbReference type="NCBI Taxonomy" id="683960"/>
    <lineage>
        <taxon>Eukaryota</taxon>
        <taxon>Fungi</taxon>
        <taxon>Dikarya</taxon>
        <taxon>Ascomycota</taxon>
        <taxon>Saccharomycotina</taxon>
        <taxon>Saccharomycetes</taxon>
        <taxon>Phaffomycetales</taxon>
        <taxon>Wickerhamomycetaceae</taxon>
        <taxon>Wickerhamomyces</taxon>
    </lineage>
</organism>
<dbReference type="InterPro" id="IPR027408">
    <property type="entry name" value="PNPase/RNase_PH_dom_sf"/>
</dbReference>
<feature type="domain" description="Exoribonuclease phosphorolytic" evidence="9">
    <location>
        <begin position="155"/>
        <end position="218"/>
    </location>
</feature>
<keyword evidence="11" id="KW-1185">Reference proteome</keyword>
<evidence type="ECO:0000256" key="6">
    <source>
        <dbReference type="ARBA" id="ARBA00063066"/>
    </source>
</evidence>
<dbReference type="InterPro" id="IPR036345">
    <property type="entry name" value="ExoRNase_PH_dom2_sf"/>
</dbReference>
<dbReference type="GO" id="GO:0034473">
    <property type="term" value="P:U1 snRNA 3'-end processing"/>
    <property type="evidence" value="ECO:0007669"/>
    <property type="project" value="EnsemblFungi"/>
</dbReference>
<dbReference type="Proteomes" id="UP000094112">
    <property type="component" value="Unassembled WGS sequence"/>
</dbReference>
<dbReference type="OrthoDB" id="437922at2759"/>
<evidence type="ECO:0000313" key="11">
    <source>
        <dbReference type="Proteomes" id="UP000094112"/>
    </source>
</evidence>
<dbReference type="PANTHER" id="PTHR11953:SF0">
    <property type="entry name" value="EXOSOME COMPLEX COMPONENT RRP41"/>
    <property type="match status" value="1"/>
</dbReference>
<evidence type="ECO:0000313" key="10">
    <source>
        <dbReference type="EMBL" id="ODQ60879.1"/>
    </source>
</evidence>
<evidence type="ECO:0000256" key="2">
    <source>
        <dbReference type="ARBA" id="ARBA00004604"/>
    </source>
</evidence>
<dbReference type="GO" id="GO:0034475">
    <property type="term" value="P:U4 snRNA 3'-end processing"/>
    <property type="evidence" value="ECO:0007669"/>
    <property type="project" value="EnsemblFungi"/>
</dbReference>
<dbReference type="GO" id="GO:0030847">
    <property type="term" value="P:termination of RNA polymerase II transcription, exosome-dependent"/>
    <property type="evidence" value="ECO:0007669"/>
    <property type="project" value="EnsemblFungi"/>
</dbReference>
<dbReference type="GO" id="GO:0071051">
    <property type="term" value="P:poly(A)-dependent snoRNA 3'-end processing"/>
    <property type="evidence" value="ECO:0007669"/>
    <property type="project" value="EnsemblFungi"/>
</dbReference>
<keyword evidence="4" id="KW-0963">Cytoplasm</keyword>
<dbReference type="GO" id="GO:0000467">
    <property type="term" value="P:exonucleolytic trimming to generate mature 3'-end of 5.8S rRNA from tricistronic rRNA transcript (SSU-rRNA, 5.8S rRNA, LSU-rRNA)"/>
    <property type="evidence" value="ECO:0007669"/>
    <property type="project" value="EnsemblFungi"/>
</dbReference>